<evidence type="ECO:0008006" key="3">
    <source>
        <dbReference type="Google" id="ProtNLM"/>
    </source>
</evidence>
<protein>
    <recommendedName>
        <fullName evidence="3">BACK domain-containing protein</fullName>
    </recommendedName>
</protein>
<accession>A0A383VPG8</accession>
<organism evidence="1 2">
    <name type="scientific">Tetradesmus obliquus</name>
    <name type="common">Green alga</name>
    <name type="synonym">Acutodesmus obliquus</name>
    <dbReference type="NCBI Taxonomy" id="3088"/>
    <lineage>
        <taxon>Eukaryota</taxon>
        <taxon>Viridiplantae</taxon>
        <taxon>Chlorophyta</taxon>
        <taxon>core chlorophytes</taxon>
        <taxon>Chlorophyceae</taxon>
        <taxon>CS clade</taxon>
        <taxon>Sphaeropleales</taxon>
        <taxon>Scenedesmaceae</taxon>
        <taxon>Tetradesmus</taxon>
    </lineage>
</organism>
<dbReference type="STRING" id="3088.A0A383VPG8"/>
<sequence length="162" mass="16443">MINADAAGQQAVQTLQAAAAASAQGVIAAALDALAALPEWPACLLQLLPSIVKHAACCRDSSAGLEAVSAADAGGRVQKVLVVVPGDLQAVWSDAQRQALLLQLPLPAMQLLLSSDQLRVPSEDTVLYTAKQYVQAQAGDAAKAAAAKAALAQLVCAPQLSP</sequence>
<evidence type="ECO:0000313" key="2">
    <source>
        <dbReference type="Proteomes" id="UP000256970"/>
    </source>
</evidence>
<proteinExistence type="predicted"/>
<dbReference type="Proteomes" id="UP000256970">
    <property type="component" value="Unassembled WGS sequence"/>
</dbReference>
<dbReference type="AlphaFoldDB" id="A0A383VPG8"/>
<keyword evidence="2" id="KW-1185">Reference proteome</keyword>
<gene>
    <name evidence="1" type="ORF">BQ4739_LOCUS7038</name>
</gene>
<name>A0A383VPG8_TETOB</name>
<dbReference type="Gene3D" id="1.25.40.420">
    <property type="match status" value="1"/>
</dbReference>
<reference evidence="1 2" key="1">
    <citation type="submission" date="2016-10" db="EMBL/GenBank/DDBJ databases">
        <authorList>
            <person name="Cai Z."/>
        </authorList>
    </citation>
    <scope>NUCLEOTIDE SEQUENCE [LARGE SCALE GENOMIC DNA]</scope>
</reference>
<evidence type="ECO:0000313" key="1">
    <source>
        <dbReference type="EMBL" id="SZX66642.1"/>
    </source>
</evidence>
<dbReference type="EMBL" id="FNXT01000725">
    <property type="protein sequence ID" value="SZX66642.1"/>
    <property type="molecule type" value="Genomic_DNA"/>
</dbReference>